<organism evidence="2 3">
    <name type="scientific">Stylosanthes scabra</name>
    <dbReference type="NCBI Taxonomy" id="79078"/>
    <lineage>
        <taxon>Eukaryota</taxon>
        <taxon>Viridiplantae</taxon>
        <taxon>Streptophyta</taxon>
        <taxon>Embryophyta</taxon>
        <taxon>Tracheophyta</taxon>
        <taxon>Spermatophyta</taxon>
        <taxon>Magnoliopsida</taxon>
        <taxon>eudicotyledons</taxon>
        <taxon>Gunneridae</taxon>
        <taxon>Pentapetalae</taxon>
        <taxon>rosids</taxon>
        <taxon>fabids</taxon>
        <taxon>Fabales</taxon>
        <taxon>Fabaceae</taxon>
        <taxon>Papilionoideae</taxon>
        <taxon>50 kb inversion clade</taxon>
        <taxon>dalbergioids sensu lato</taxon>
        <taxon>Dalbergieae</taxon>
        <taxon>Pterocarpus clade</taxon>
        <taxon>Stylosanthes</taxon>
    </lineage>
</organism>
<evidence type="ECO:0000313" key="3">
    <source>
        <dbReference type="Proteomes" id="UP001341840"/>
    </source>
</evidence>
<name>A0ABU6ZBG2_9FABA</name>
<feature type="region of interest" description="Disordered" evidence="1">
    <location>
        <begin position="36"/>
        <end position="80"/>
    </location>
</feature>
<sequence>MSPQSGASIVEEIDTKTLSFDSRVVDLEDQVVSTCAGKKRVMGSSDEESENQFGGSFTGLHEGEEGDSGEDDIGEGSGWDAAVDEEFGNDFYDDWHERGVDGIAELGQINLKEIGVSEIKKLHFPDQNVAFSFFKL</sequence>
<feature type="compositionally biased region" description="Acidic residues" evidence="1">
    <location>
        <begin position="64"/>
        <end position="74"/>
    </location>
</feature>
<comment type="caution">
    <text evidence="2">The sequence shown here is derived from an EMBL/GenBank/DDBJ whole genome shotgun (WGS) entry which is preliminary data.</text>
</comment>
<reference evidence="2 3" key="1">
    <citation type="journal article" date="2023" name="Plants (Basel)">
        <title>Bridging the Gap: Combining Genomics and Transcriptomics Approaches to Understand Stylosanthes scabra, an Orphan Legume from the Brazilian Caatinga.</title>
        <authorList>
            <person name="Ferreira-Neto J.R.C."/>
            <person name="da Silva M.D."/>
            <person name="Binneck E."/>
            <person name="de Melo N.F."/>
            <person name="da Silva R.H."/>
            <person name="de Melo A.L.T.M."/>
            <person name="Pandolfi V."/>
            <person name="Bustamante F.O."/>
            <person name="Brasileiro-Vidal A.C."/>
            <person name="Benko-Iseppon A.M."/>
        </authorList>
    </citation>
    <scope>NUCLEOTIDE SEQUENCE [LARGE SCALE GENOMIC DNA]</scope>
    <source>
        <tissue evidence="2">Leaves</tissue>
    </source>
</reference>
<accession>A0ABU6ZBG2</accession>
<evidence type="ECO:0000256" key="1">
    <source>
        <dbReference type="SAM" id="MobiDB-lite"/>
    </source>
</evidence>
<evidence type="ECO:0000313" key="2">
    <source>
        <dbReference type="EMBL" id="MED6218213.1"/>
    </source>
</evidence>
<dbReference type="Proteomes" id="UP001341840">
    <property type="component" value="Unassembled WGS sequence"/>
</dbReference>
<gene>
    <name evidence="2" type="ORF">PIB30_024852</name>
</gene>
<proteinExistence type="predicted"/>
<dbReference type="EMBL" id="JASCZI010271950">
    <property type="protein sequence ID" value="MED6218213.1"/>
    <property type="molecule type" value="Genomic_DNA"/>
</dbReference>
<keyword evidence="3" id="KW-1185">Reference proteome</keyword>
<protein>
    <submittedName>
        <fullName evidence="2">Uncharacterized protein</fullName>
    </submittedName>
</protein>